<dbReference type="NCBIfam" id="TIGR01552">
    <property type="entry name" value="phd_fam"/>
    <property type="match status" value="1"/>
</dbReference>
<organism evidence="3 4">
    <name type="scientific">Rhizobium halophytocola</name>
    <dbReference type="NCBI Taxonomy" id="735519"/>
    <lineage>
        <taxon>Bacteria</taxon>
        <taxon>Pseudomonadati</taxon>
        <taxon>Pseudomonadota</taxon>
        <taxon>Alphaproteobacteria</taxon>
        <taxon>Hyphomicrobiales</taxon>
        <taxon>Rhizobiaceae</taxon>
        <taxon>Rhizobium/Agrobacterium group</taxon>
        <taxon>Rhizobium</taxon>
    </lineage>
</organism>
<dbReference type="Gene3D" id="3.40.1620.10">
    <property type="entry name" value="YefM-like domain"/>
    <property type="match status" value="1"/>
</dbReference>
<name>A0ABS4E374_9HYPH</name>
<dbReference type="RefSeq" id="WP_209947234.1">
    <property type="nucleotide sequence ID" value="NZ_JAGGJU010000011.1"/>
</dbReference>
<dbReference type="EMBL" id="JAGGJU010000011">
    <property type="protein sequence ID" value="MBP1852395.1"/>
    <property type="molecule type" value="Genomic_DNA"/>
</dbReference>
<keyword evidence="4" id="KW-1185">Reference proteome</keyword>
<dbReference type="Pfam" id="PF02604">
    <property type="entry name" value="PhdYeFM_antitox"/>
    <property type="match status" value="1"/>
</dbReference>
<proteinExistence type="inferred from homology"/>
<protein>
    <recommendedName>
        <fullName evidence="2">Antitoxin</fullName>
    </recommendedName>
</protein>
<dbReference type="Proteomes" id="UP000759443">
    <property type="component" value="Unassembled WGS sequence"/>
</dbReference>
<comment type="function">
    <text evidence="2">Antitoxin component of a type II toxin-antitoxin (TA) system.</text>
</comment>
<gene>
    <name evidence="3" type="ORF">J2Z17_003852</name>
</gene>
<comment type="similarity">
    <text evidence="1 2">Belongs to the phD/YefM antitoxin family.</text>
</comment>
<dbReference type="InterPro" id="IPR036165">
    <property type="entry name" value="YefM-like_sf"/>
</dbReference>
<evidence type="ECO:0000313" key="4">
    <source>
        <dbReference type="Proteomes" id="UP000759443"/>
    </source>
</evidence>
<reference evidence="3 4" key="1">
    <citation type="submission" date="2021-03" db="EMBL/GenBank/DDBJ databases">
        <title>Genomic Encyclopedia of Type Strains, Phase IV (KMG-IV): sequencing the most valuable type-strain genomes for metagenomic binning, comparative biology and taxonomic classification.</title>
        <authorList>
            <person name="Goeker M."/>
        </authorList>
    </citation>
    <scope>NUCLEOTIDE SEQUENCE [LARGE SCALE GENOMIC DNA]</scope>
    <source>
        <strain evidence="3 4">DSM 21600</strain>
    </source>
</reference>
<accession>A0ABS4E374</accession>
<comment type="caution">
    <text evidence="3">The sequence shown here is derived from an EMBL/GenBank/DDBJ whole genome shotgun (WGS) entry which is preliminary data.</text>
</comment>
<evidence type="ECO:0000256" key="1">
    <source>
        <dbReference type="ARBA" id="ARBA00009981"/>
    </source>
</evidence>
<sequence length="82" mass="8884">MKEIQLKDAAARLSSVIDSALDGEGSVITRDGKPQAVVISYETFQRLSKAAPSFGWLVTHSPLEAGDLPERKPARVFGEDLD</sequence>
<dbReference type="SUPFAM" id="SSF143120">
    <property type="entry name" value="YefM-like"/>
    <property type="match status" value="1"/>
</dbReference>
<dbReference type="InterPro" id="IPR006442">
    <property type="entry name" value="Antitoxin_Phd/YefM"/>
</dbReference>
<evidence type="ECO:0000256" key="2">
    <source>
        <dbReference type="RuleBase" id="RU362080"/>
    </source>
</evidence>
<evidence type="ECO:0000313" key="3">
    <source>
        <dbReference type="EMBL" id="MBP1852395.1"/>
    </source>
</evidence>